<dbReference type="Pfam" id="PF12973">
    <property type="entry name" value="Cupin_7"/>
    <property type="match status" value="1"/>
</dbReference>
<dbReference type="STRING" id="1121922.GCA_000428905_03287"/>
<gene>
    <name evidence="2" type="ORF">GPAL_3753</name>
</gene>
<dbReference type="InterPro" id="IPR014710">
    <property type="entry name" value="RmlC-like_jellyroll"/>
</dbReference>
<dbReference type="CDD" id="cd20303">
    <property type="entry name" value="cupin_ChrR_1"/>
    <property type="match status" value="1"/>
</dbReference>
<dbReference type="RefSeq" id="WP_006014964.1">
    <property type="nucleotide sequence ID" value="NZ_BAEQ01000065.1"/>
</dbReference>
<evidence type="ECO:0000313" key="2">
    <source>
        <dbReference type="EMBL" id="GAC30593.1"/>
    </source>
</evidence>
<sequence length="230" mass="25848">MKINADFSKFASVHTIDQVWLASPMPGVDRKPLDRVGIEIARATSIVRYAPHSHFSPHIHSGGEEFIVLDGVFQDEDGDYPMGSYVRNPPQSRHKPGSKTGCVIFVKLWQFQPEDRLHVNIQMDQADITFADNGNNIVERLLFSDDYEQVMHIKLSGNKVWQSDATDGNEVLVLNGSVIHNQVQLSKHDWLRVPVGQKLHLQASSEGATMWIKTGSLPDIENQIKRVKSA</sequence>
<organism evidence="2 3">
    <name type="scientific">Brumicola pallidula DSM 14239 = ACAM 615</name>
    <dbReference type="NCBI Taxonomy" id="1121922"/>
    <lineage>
        <taxon>Bacteria</taxon>
        <taxon>Pseudomonadati</taxon>
        <taxon>Pseudomonadota</taxon>
        <taxon>Gammaproteobacteria</taxon>
        <taxon>Alteromonadales</taxon>
        <taxon>Alteromonadaceae</taxon>
        <taxon>Brumicola</taxon>
    </lineage>
</organism>
<dbReference type="EMBL" id="BAEQ01000065">
    <property type="protein sequence ID" value="GAC30593.1"/>
    <property type="molecule type" value="Genomic_DNA"/>
</dbReference>
<dbReference type="OrthoDB" id="9801227at2"/>
<accession>K6ZNX6</accession>
<dbReference type="Gene3D" id="2.60.120.10">
    <property type="entry name" value="Jelly Rolls"/>
    <property type="match status" value="1"/>
</dbReference>
<evidence type="ECO:0000259" key="1">
    <source>
        <dbReference type="Pfam" id="PF12973"/>
    </source>
</evidence>
<keyword evidence="3" id="KW-1185">Reference proteome</keyword>
<dbReference type="AlphaFoldDB" id="K6ZNX6"/>
<name>K6ZNX6_9ALTE</name>
<dbReference type="SUPFAM" id="SSF51182">
    <property type="entry name" value="RmlC-like cupins"/>
    <property type="match status" value="2"/>
</dbReference>
<dbReference type="Proteomes" id="UP000006251">
    <property type="component" value="Unassembled WGS sequence"/>
</dbReference>
<protein>
    <recommendedName>
        <fullName evidence="1">ChrR-like cupin domain-containing protein</fullName>
    </recommendedName>
</protein>
<dbReference type="InterPro" id="IPR025979">
    <property type="entry name" value="ChrR-like_cupin_dom"/>
</dbReference>
<comment type="caution">
    <text evidence="2">The sequence shown here is derived from an EMBL/GenBank/DDBJ whole genome shotgun (WGS) entry which is preliminary data.</text>
</comment>
<proteinExistence type="predicted"/>
<reference evidence="3" key="1">
    <citation type="journal article" date="2014" name="Environ. Microbiol.">
        <title>Comparative genomics of the marine bacterial genus Glaciecola reveals the high degree of genomic diversity and genomic characteristic for cold adaptation.</title>
        <authorList>
            <person name="Qin Q.L."/>
            <person name="Xie B.B."/>
            <person name="Yu Y."/>
            <person name="Shu Y.L."/>
            <person name="Rong J.C."/>
            <person name="Zhang Y.J."/>
            <person name="Zhao D.L."/>
            <person name="Chen X.L."/>
            <person name="Zhang X.Y."/>
            <person name="Chen B."/>
            <person name="Zhou B.C."/>
            <person name="Zhang Y.Z."/>
        </authorList>
    </citation>
    <scope>NUCLEOTIDE SEQUENCE [LARGE SCALE GENOMIC DNA]</scope>
    <source>
        <strain evidence="3">ACAM 615</strain>
    </source>
</reference>
<feature type="domain" description="ChrR-like cupin" evidence="1">
    <location>
        <begin position="11"/>
        <end position="112"/>
    </location>
</feature>
<dbReference type="InterPro" id="IPR011051">
    <property type="entry name" value="RmlC_Cupin_sf"/>
</dbReference>
<evidence type="ECO:0000313" key="3">
    <source>
        <dbReference type="Proteomes" id="UP000006251"/>
    </source>
</evidence>